<comment type="caution">
    <text evidence="1">The sequence shown here is derived from an EMBL/GenBank/DDBJ whole genome shotgun (WGS) entry which is preliminary data.</text>
</comment>
<dbReference type="EMBL" id="WFLN01000004">
    <property type="protein sequence ID" value="KAB8033412.1"/>
    <property type="molecule type" value="Genomic_DNA"/>
</dbReference>
<dbReference type="Proteomes" id="UP000442694">
    <property type="component" value="Unassembled WGS sequence"/>
</dbReference>
<dbReference type="AlphaFoldDB" id="A0A833N522"/>
<sequence length="158" mass="18615">MNAIRTSYSQYLTGRKLEKGITKEIVLQECVNEVNEYIVKGRIQNKNIKEVLKICICKKTDDKKIFSPFFLKNISELNKNESAFFKKVFPRSLQKFLAFLFLSFESNRNTFIKPKESLLNIKLLNIKAFDFCKEKLFKTFSYKNNLEKPTLIFNTALM</sequence>
<protein>
    <submittedName>
        <fullName evidence="1">Uncharacterized protein</fullName>
    </submittedName>
</protein>
<accession>A0A833N522</accession>
<organism evidence="1 2">
    <name type="scientific">Fluviispira multicolorata</name>
    <dbReference type="NCBI Taxonomy" id="2654512"/>
    <lineage>
        <taxon>Bacteria</taxon>
        <taxon>Pseudomonadati</taxon>
        <taxon>Bdellovibrionota</taxon>
        <taxon>Oligoflexia</taxon>
        <taxon>Silvanigrellales</taxon>
        <taxon>Silvanigrellaceae</taxon>
        <taxon>Fluviispira</taxon>
    </lineage>
</organism>
<evidence type="ECO:0000313" key="2">
    <source>
        <dbReference type="Proteomes" id="UP000442694"/>
    </source>
</evidence>
<reference evidence="1 2" key="1">
    <citation type="submission" date="2019-10" db="EMBL/GenBank/DDBJ databases">
        <title>New genus of Silvanigrellaceae.</title>
        <authorList>
            <person name="Pitt A."/>
            <person name="Hahn M.W."/>
        </authorList>
    </citation>
    <scope>NUCLEOTIDE SEQUENCE [LARGE SCALE GENOMIC DNA]</scope>
    <source>
        <strain evidence="1 2">33A1-SZDP</strain>
    </source>
</reference>
<evidence type="ECO:0000313" key="1">
    <source>
        <dbReference type="EMBL" id="KAB8033412.1"/>
    </source>
</evidence>
<gene>
    <name evidence="1" type="ORF">GCL57_01545</name>
</gene>
<dbReference type="RefSeq" id="WP_152211498.1">
    <property type="nucleotide sequence ID" value="NZ_WFLN01000004.1"/>
</dbReference>
<name>A0A833N522_9BACT</name>
<keyword evidence="2" id="KW-1185">Reference proteome</keyword>
<proteinExistence type="predicted"/>